<dbReference type="Proteomes" id="UP001589627">
    <property type="component" value="Unassembled WGS sequence"/>
</dbReference>
<dbReference type="RefSeq" id="WP_378204320.1">
    <property type="nucleotide sequence ID" value="NZ_JBHLZP010000144.1"/>
</dbReference>
<gene>
    <name evidence="1" type="ORF">ACFFNX_20330</name>
</gene>
<comment type="caution">
    <text evidence="1">The sequence shown here is derived from an EMBL/GenBank/DDBJ whole genome shotgun (WGS) entry which is preliminary data.</text>
</comment>
<protein>
    <recommendedName>
        <fullName evidence="3">HIT domain-containing protein</fullName>
    </recommendedName>
</protein>
<sequence length="165" mass="17780">MLLAPIEHHPNLAAVALHGGGEANGFTGFVEMVLTYLRAKMGDLTYWEHGGTAHAGVRGSACIEHAHLHIVPAKLDLPLPPDHADHPAIGSALAALAGGSEVKDGYLLMGRSPGRCFTGPDVGISQYYRREWARLLGRADEWDYLVSEDPALTRKTIAAFFSRQA</sequence>
<name>A0ABV5YHK8_9ACTN</name>
<dbReference type="EMBL" id="JBHLZP010000144">
    <property type="protein sequence ID" value="MFB9834535.1"/>
    <property type="molecule type" value="Genomic_DNA"/>
</dbReference>
<evidence type="ECO:0000313" key="1">
    <source>
        <dbReference type="EMBL" id="MFB9834535.1"/>
    </source>
</evidence>
<reference evidence="1 2" key="1">
    <citation type="submission" date="2024-09" db="EMBL/GenBank/DDBJ databases">
        <authorList>
            <person name="Sun Q."/>
            <person name="Mori K."/>
        </authorList>
    </citation>
    <scope>NUCLEOTIDE SEQUENCE [LARGE SCALE GENOMIC DNA]</scope>
    <source>
        <strain evidence="1 2">TBRC 0563</strain>
    </source>
</reference>
<organism evidence="1 2">
    <name type="scientific">Actinoallomurus acaciae</name>
    <dbReference type="NCBI Taxonomy" id="502577"/>
    <lineage>
        <taxon>Bacteria</taxon>
        <taxon>Bacillati</taxon>
        <taxon>Actinomycetota</taxon>
        <taxon>Actinomycetes</taxon>
        <taxon>Streptosporangiales</taxon>
        <taxon>Thermomonosporaceae</taxon>
        <taxon>Actinoallomurus</taxon>
    </lineage>
</organism>
<accession>A0ABV5YHK8</accession>
<evidence type="ECO:0008006" key="3">
    <source>
        <dbReference type="Google" id="ProtNLM"/>
    </source>
</evidence>
<proteinExistence type="predicted"/>
<keyword evidence="2" id="KW-1185">Reference proteome</keyword>
<evidence type="ECO:0000313" key="2">
    <source>
        <dbReference type="Proteomes" id="UP001589627"/>
    </source>
</evidence>